<dbReference type="InterPro" id="IPR011989">
    <property type="entry name" value="ARM-like"/>
</dbReference>
<dbReference type="InterPro" id="IPR022075">
    <property type="entry name" value="Symplekin_C"/>
</dbReference>
<accession>A0A812T309</accession>
<dbReference type="Pfam" id="PF12295">
    <property type="entry name" value="Symplekin_C"/>
    <property type="match status" value="1"/>
</dbReference>
<dbReference type="PANTHER" id="PTHR15245:SF20">
    <property type="entry name" value="SYMPLEKIN"/>
    <property type="match status" value="1"/>
</dbReference>
<dbReference type="InterPro" id="IPR021850">
    <property type="entry name" value="Symplekin/Pta1"/>
</dbReference>
<feature type="chain" id="PRO_5033033979" evidence="1">
    <location>
        <begin position="18"/>
        <end position="1025"/>
    </location>
</feature>
<reference evidence="3" key="1">
    <citation type="submission" date="2021-02" db="EMBL/GenBank/DDBJ databases">
        <authorList>
            <person name="Dougan E. K."/>
            <person name="Rhodes N."/>
            <person name="Thang M."/>
            <person name="Chan C."/>
        </authorList>
    </citation>
    <scope>NUCLEOTIDE SEQUENCE</scope>
</reference>
<evidence type="ECO:0000313" key="4">
    <source>
        <dbReference type="Proteomes" id="UP000604046"/>
    </source>
</evidence>
<dbReference type="AlphaFoldDB" id="A0A812T309"/>
<sequence length="1025" mass="113170">MAVRWAVVVILSQTASPLLLNVRLPTELRGVSCIQDLPVTRMGPTSGFLEPLALQQQAEELFELLLKLLRKAVNAVTSYNDGRIKAQLIAAVGAVARQRPSMLPGCLDVFKTLLKEVKEVLGAQHDEVQKLVAAETQLLIASGLTTEWSADLLEICELTGQSGSLEELSTQAKYKQISMITEDVDGTSRGNKRARKAESSKHVWTSQCGDGTLAEDVIFDADALLSGEAESTCRRLEDYFGLPSQREPAGHVPGPAVLATRISSQAELARIALTSLSSLSVQRSLHRERAHENAVAFSDATAHGTNGASEPEAFQEQLSLLIDGKAVQHSEPEKPEEPAARDPRAALSADRLGGEGSGAMHLLPMEVGTLLLPKDLRAKDALQLKLFEEVLASWSRMETSLLKCCLLPAQLTAYERVSRQVAIHLAAGPRMALQPDLQRSMCQAYVLRTFDLLQASLQSTNKASAAAAMDQLVELFYAKFSADVARFQESAAGNSAPLREILEAGGSSRRLAGTSFTYAELFDMCLAEFEKRDVPRRELRTFLGELPAVPVSAFRALEAQCQLASARKMALLTILALIEGKPACRWRGFQLLFKLAFSAGEDSVRFDTIRLLVNKIYSSGPRPAMRWQLPHLTDEEALPLMADGEATSWDLPDPDFLSLQRLRGRCIEDVATIMLRSVAASGREDNFRNKVGIPFRLEQVRADLFKGAICAPKDRSWPYLALCIKRPILLHGLVETFIQCDAEMKEHLINSIEEAVKHIPVGEQELLVLVQKATPQTEALVLKMLNIMMTSRGKEPLLPGFGAAVVRLYKETQNPRLLVPVFDMLDRDTLLDFLPSVLQLEADEVTDAFRLVIGARAPPLSVTELLTELHHINSPGENIVPIKASMQALNIVFGMRDQFDTKVYGIVIQSLVEEPGPLPTLFMRTVIQVVKELPRLSDFVVMEILPRLVRQEVWGDETMWRGFMIVLQHTFASQPSGAARVLAMLPISQLEDVLVQHPDWKAQLREFVARQPPGIVPSHVRQLLE</sequence>
<proteinExistence type="predicted"/>
<protein>
    <submittedName>
        <fullName evidence="3">SYMPK protein</fullName>
    </submittedName>
</protein>
<organism evidence="3 4">
    <name type="scientific">Symbiodinium natans</name>
    <dbReference type="NCBI Taxonomy" id="878477"/>
    <lineage>
        <taxon>Eukaryota</taxon>
        <taxon>Sar</taxon>
        <taxon>Alveolata</taxon>
        <taxon>Dinophyceae</taxon>
        <taxon>Suessiales</taxon>
        <taxon>Symbiodiniaceae</taxon>
        <taxon>Symbiodinium</taxon>
    </lineage>
</organism>
<evidence type="ECO:0000259" key="2">
    <source>
        <dbReference type="Pfam" id="PF12295"/>
    </source>
</evidence>
<dbReference type="PANTHER" id="PTHR15245">
    <property type="entry name" value="SYMPLEKIN-RELATED"/>
    <property type="match status" value="1"/>
</dbReference>
<dbReference type="GO" id="GO:0005847">
    <property type="term" value="C:mRNA cleavage and polyadenylation specificity factor complex"/>
    <property type="evidence" value="ECO:0007669"/>
    <property type="project" value="TreeGrafter"/>
</dbReference>
<feature type="signal peptide" evidence="1">
    <location>
        <begin position="1"/>
        <end position="17"/>
    </location>
</feature>
<feature type="domain" description="Symplekin C-terminal" evidence="2">
    <location>
        <begin position="814"/>
        <end position="994"/>
    </location>
</feature>
<dbReference type="EMBL" id="CAJNDS010002530">
    <property type="protein sequence ID" value="CAE7513923.1"/>
    <property type="molecule type" value="Genomic_DNA"/>
</dbReference>
<comment type="caution">
    <text evidence="3">The sequence shown here is derived from an EMBL/GenBank/DDBJ whole genome shotgun (WGS) entry which is preliminary data.</text>
</comment>
<dbReference type="OrthoDB" id="331600at2759"/>
<gene>
    <name evidence="3" type="primary">SYMPK</name>
    <name evidence="3" type="ORF">SNAT2548_LOCUS28766</name>
</gene>
<keyword evidence="4" id="KW-1185">Reference proteome</keyword>
<dbReference type="Proteomes" id="UP000604046">
    <property type="component" value="Unassembled WGS sequence"/>
</dbReference>
<keyword evidence="1" id="KW-0732">Signal</keyword>
<name>A0A812T309_9DINO</name>
<evidence type="ECO:0000313" key="3">
    <source>
        <dbReference type="EMBL" id="CAE7513923.1"/>
    </source>
</evidence>
<dbReference type="Gene3D" id="1.25.10.10">
    <property type="entry name" value="Leucine-rich Repeat Variant"/>
    <property type="match status" value="1"/>
</dbReference>
<evidence type="ECO:0000256" key="1">
    <source>
        <dbReference type="SAM" id="SignalP"/>
    </source>
</evidence>